<accession>A0A0C3PRS3</accession>
<evidence type="ECO:0000313" key="2">
    <source>
        <dbReference type="EMBL" id="KIO17325.1"/>
    </source>
</evidence>
<dbReference type="AlphaFoldDB" id="A0A0C3PRS3"/>
<dbReference type="Proteomes" id="UP000054248">
    <property type="component" value="Unassembled WGS sequence"/>
</dbReference>
<gene>
    <name evidence="2" type="ORF">M407DRAFT_33005</name>
</gene>
<reference evidence="3" key="2">
    <citation type="submission" date="2015-01" db="EMBL/GenBank/DDBJ databases">
        <title>Evolutionary Origins and Diversification of the Mycorrhizal Mutualists.</title>
        <authorList>
            <consortium name="DOE Joint Genome Institute"/>
            <consortium name="Mycorrhizal Genomics Consortium"/>
            <person name="Kohler A."/>
            <person name="Kuo A."/>
            <person name="Nagy L.G."/>
            <person name="Floudas D."/>
            <person name="Copeland A."/>
            <person name="Barry K.W."/>
            <person name="Cichocki N."/>
            <person name="Veneault-Fourrey C."/>
            <person name="LaButti K."/>
            <person name="Lindquist E.A."/>
            <person name="Lipzen A."/>
            <person name="Lundell T."/>
            <person name="Morin E."/>
            <person name="Murat C."/>
            <person name="Riley R."/>
            <person name="Ohm R."/>
            <person name="Sun H."/>
            <person name="Tunlid A."/>
            <person name="Henrissat B."/>
            <person name="Grigoriev I.V."/>
            <person name="Hibbett D.S."/>
            <person name="Martin F."/>
        </authorList>
    </citation>
    <scope>NUCLEOTIDE SEQUENCE [LARGE SCALE GENOMIC DNA]</scope>
    <source>
        <strain evidence="3">MUT 4182</strain>
    </source>
</reference>
<evidence type="ECO:0000313" key="3">
    <source>
        <dbReference type="Proteomes" id="UP000054248"/>
    </source>
</evidence>
<name>A0A0C3PRS3_9AGAM</name>
<sequence>MKVAPSIISGMRIDQLYLIRYTSASYSNNNWRTEEPRHQNNPWSGQDSAFVFSSREIPCDPVFHEPRAPILRNSEFAEFTHPARPSSPKSKSRHQ</sequence>
<proteinExistence type="predicted"/>
<dbReference type="EMBL" id="KN823397">
    <property type="protein sequence ID" value="KIO17325.1"/>
    <property type="molecule type" value="Genomic_DNA"/>
</dbReference>
<reference evidence="2 3" key="1">
    <citation type="submission" date="2014-04" db="EMBL/GenBank/DDBJ databases">
        <authorList>
            <consortium name="DOE Joint Genome Institute"/>
            <person name="Kuo A."/>
            <person name="Girlanda M."/>
            <person name="Perotto S."/>
            <person name="Kohler A."/>
            <person name="Nagy L.G."/>
            <person name="Floudas D."/>
            <person name="Copeland A."/>
            <person name="Barry K.W."/>
            <person name="Cichocki N."/>
            <person name="Veneault-Fourrey C."/>
            <person name="LaButti K."/>
            <person name="Lindquist E.A."/>
            <person name="Lipzen A."/>
            <person name="Lundell T."/>
            <person name="Morin E."/>
            <person name="Murat C."/>
            <person name="Sun H."/>
            <person name="Tunlid A."/>
            <person name="Henrissat B."/>
            <person name="Grigoriev I.V."/>
            <person name="Hibbett D.S."/>
            <person name="Martin F."/>
            <person name="Nordberg H.P."/>
            <person name="Cantor M.N."/>
            <person name="Hua S.X."/>
        </authorList>
    </citation>
    <scope>NUCLEOTIDE SEQUENCE [LARGE SCALE GENOMIC DNA]</scope>
    <source>
        <strain evidence="2 3">MUT 4182</strain>
    </source>
</reference>
<keyword evidence="3" id="KW-1185">Reference proteome</keyword>
<protein>
    <submittedName>
        <fullName evidence="2">Uncharacterized protein</fullName>
    </submittedName>
</protein>
<evidence type="ECO:0000256" key="1">
    <source>
        <dbReference type="SAM" id="MobiDB-lite"/>
    </source>
</evidence>
<dbReference type="HOGENOM" id="CLU_2374320_0_0_1"/>
<feature type="region of interest" description="Disordered" evidence="1">
    <location>
        <begin position="76"/>
        <end position="95"/>
    </location>
</feature>
<organism evidence="2 3">
    <name type="scientific">Tulasnella calospora MUT 4182</name>
    <dbReference type="NCBI Taxonomy" id="1051891"/>
    <lineage>
        <taxon>Eukaryota</taxon>
        <taxon>Fungi</taxon>
        <taxon>Dikarya</taxon>
        <taxon>Basidiomycota</taxon>
        <taxon>Agaricomycotina</taxon>
        <taxon>Agaricomycetes</taxon>
        <taxon>Cantharellales</taxon>
        <taxon>Tulasnellaceae</taxon>
        <taxon>Tulasnella</taxon>
    </lineage>
</organism>